<name>A0A022W834_TRIRU</name>
<keyword evidence="1" id="KW-0175">Coiled coil</keyword>
<feature type="coiled-coil region" evidence="1">
    <location>
        <begin position="130"/>
        <end position="157"/>
    </location>
</feature>
<proteinExistence type="predicted"/>
<dbReference type="HOGENOM" id="CLU_1078444_0_0_1"/>
<evidence type="ECO:0008006" key="3">
    <source>
        <dbReference type="Google" id="ProtNLM"/>
    </source>
</evidence>
<evidence type="ECO:0000313" key="2">
    <source>
        <dbReference type="EMBL" id="EZF54469.1"/>
    </source>
</evidence>
<feature type="coiled-coil region" evidence="1">
    <location>
        <begin position="5"/>
        <end position="32"/>
    </location>
</feature>
<accession>A0A022W834</accession>
<dbReference type="AlphaFoldDB" id="A0A022W834"/>
<dbReference type="Proteomes" id="UP000023758">
    <property type="component" value="Unassembled WGS sequence"/>
</dbReference>
<organism evidence="2">
    <name type="scientific">Trichophyton rubrum CBS 288.86</name>
    <dbReference type="NCBI Taxonomy" id="1215330"/>
    <lineage>
        <taxon>Eukaryota</taxon>
        <taxon>Fungi</taxon>
        <taxon>Dikarya</taxon>
        <taxon>Ascomycota</taxon>
        <taxon>Pezizomycotina</taxon>
        <taxon>Eurotiomycetes</taxon>
        <taxon>Eurotiomycetidae</taxon>
        <taxon>Onygenales</taxon>
        <taxon>Arthrodermataceae</taxon>
        <taxon>Trichophyton</taxon>
    </lineage>
</organism>
<gene>
    <name evidence="2" type="ORF">H103_02751</name>
</gene>
<protein>
    <recommendedName>
        <fullName evidence="3">Hook C-terminal domain-containing protein</fullName>
    </recommendedName>
</protein>
<reference evidence="2" key="1">
    <citation type="submission" date="2014-02" db="EMBL/GenBank/DDBJ databases">
        <title>The Genome Sequence of Trichophyton rubrum (morphotype fischeri) CBS 288.86.</title>
        <authorList>
            <consortium name="The Broad Institute Genomics Platform"/>
            <person name="Cuomo C.A."/>
            <person name="White T.C."/>
            <person name="Graser Y."/>
            <person name="Martinez-Rossi N."/>
            <person name="Heitman J."/>
            <person name="Young S.K."/>
            <person name="Zeng Q."/>
            <person name="Gargeya S."/>
            <person name="Abouelleil A."/>
            <person name="Alvarado L."/>
            <person name="Chapman S.B."/>
            <person name="Gainer-Dewar J."/>
            <person name="Goldberg J."/>
            <person name="Griggs A."/>
            <person name="Gujja S."/>
            <person name="Hansen M."/>
            <person name="Howarth C."/>
            <person name="Imamovic A."/>
            <person name="Larimer J."/>
            <person name="Martinez D."/>
            <person name="Murphy C."/>
            <person name="Pearson M.D."/>
            <person name="Persinoti G."/>
            <person name="Poon T."/>
            <person name="Priest M."/>
            <person name="Roberts A.D."/>
            <person name="Saif S."/>
            <person name="Shea T.D."/>
            <person name="Sykes S.N."/>
            <person name="Wortman J."/>
            <person name="Nusbaum C."/>
            <person name="Birren B."/>
        </authorList>
    </citation>
    <scope>NUCLEOTIDE SEQUENCE [LARGE SCALE GENOMIC DNA]</scope>
    <source>
        <strain evidence="2">CBS 288.86</strain>
    </source>
</reference>
<evidence type="ECO:0000256" key="1">
    <source>
        <dbReference type="SAM" id="Coils"/>
    </source>
</evidence>
<sequence length="258" mass="29423">MRTKIVELEGLLEATKLELSDANMKLSLVNKEKLEMVKEVTEVNSVEQTALREKCAVLAATARTLTSQLEVRQLQISEISRERDNLRNTFKQSDTKLSTEGEASLEEMKQLLEEANAVRVNDTTDDDMTNEFLERLAETTERSAEHLARRAEHMNQQNDIIESLQERIRHYEQFSADQEEIKASKEKETELMQIIHRQAREIALISSAWYDFQSRLQNGNIVLSRHRGAAGASAHHAEANRTWLGKQRALVVPKAGGR</sequence>
<dbReference type="EMBL" id="KK207784">
    <property type="protein sequence ID" value="EZF54469.1"/>
    <property type="molecule type" value="Genomic_DNA"/>
</dbReference>